<feature type="compositionally biased region" description="Low complexity" evidence="1">
    <location>
        <begin position="235"/>
        <end position="248"/>
    </location>
</feature>
<evidence type="ECO:0000313" key="3">
    <source>
        <dbReference type="Proteomes" id="UP000240883"/>
    </source>
</evidence>
<reference evidence="2 3" key="1">
    <citation type="journal article" date="2018" name="Front. Microbiol.">
        <title>Genome-Wide Analysis of Corynespora cassiicola Leaf Fall Disease Putative Effectors.</title>
        <authorList>
            <person name="Lopez D."/>
            <person name="Ribeiro S."/>
            <person name="Label P."/>
            <person name="Fumanal B."/>
            <person name="Venisse J.S."/>
            <person name="Kohler A."/>
            <person name="de Oliveira R.R."/>
            <person name="Labutti K."/>
            <person name="Lipzen A."/>
            <person name="Lail K."/>
            <person name="Bauer D."/>
            <person name="Ohm R.A."/>
            <person name="Barry K.W."/>
            <person name="Spatafora J."/>
            <person name="Grigoriev I.V."/>
            <person name="Martin F.M."/>
            <person name="Pujade-Renaud V."/>
        </authorList>
    </citation>
    <scope>NUCLEOTIDE SEQUENCE [LARGE SCALE GENOMIC DNA]</scope>
    <source>
        <strain evidence="2 3">Philippines</strain>
    </source>
</reference>
<dbReference type="Proteomes" id="UP000240883">
    <property type="component" value="Unassembled WGS sequence"/>
</dbReference>
<evidence type="ECO:0000256" key="1">
    <source>
        <dbReference type="SAM" id="MobiDB-lite"/>
    </source>
</evidence>
<feature type="compositionally biased region" description="Low complexity" evidence="1">
    <location>
        <begin position="431"/>
        <end position="441"/>
    </location>
</feature>
<feature type="compositionally biased region" description="Polar residues" evidence="1">
    <location>
        <begin position="271"/>
        <end position="283"/>
    </location>
</feature>
<dbReference type="EMBL" id="KZ678131">
    <property type="protein sequence ID" value="PSN70876.1"/>
    <property type="molecule type" value="Genomic_DNA"/>
</dbReference>
<feature type="region of interest" description="Disordered" evidence="1">
    <location>
        <begin position="226"/>
        <end position="287"/>
    </location>
</feature>
<organism evidence="2 3">
    <name type="scientific">Corynespora cassiicola Philippines</name>
    <dbReference type="NCBI Taxonomy" id="1448308"/>
    <lineage>
        <taxon>Eukaryota</taxon>
        <taxon>Fungi</taxon>
        <taxon>Dikarya</taxon>
        <taxon>Ascomycota</taxon>
        <taxon>Pezizomycotina</taxon>
        <taxon>Dothideomycetes</taxon>
        <taxon>Pleosporomycetidae</taxon>
        <taxon>Pleosporales</taxon>
        <taxon>Corynesporascaceae</taxon>
        <taxon>Corynespora</taxon>
    </lineage>
</organism>
<sequence length="751" mass="83422">MHFRLTRGFHTKGLGMSRDSHPLAARYSQSASPTQNNLNRITTQQLQHNGTTIMEGLHGSTTVSVKRKRDYVYDIDSYPAKKVIVTRSDGFLFAVFAHPSENFLTPAWANSKNTSWHSPTDYQSYQARCGLKYVDSAGHIVEPCEEGKAPEASPVKILANEPDSSVFEKKSLPLGPVASLHETGNAVLANSSGDYVQKEAVLNFLDAQTPQEADKVVLVEKTSLDEHPRKTLRTPAPSVSDVPAPSASTTPPLRTAHTSKSSPEYRFSRPLQKSNNIAGNTNIESKDIANHTVRQPPAVSYGGNSQAHTNHQNRALVPINATANPHTIPLTRSQPVAKTQRGLHSQQDMSPVGSYHDLNHAFQSHTSQKSSYKNNIQTVKSSATQNASYQKTPTFQSPPHRQVSYQRSTPVVEPKTYRNIPRRNPPPVARSSSSVSLSSVSQNVPRTNPVSMTSHPWTTPSSFIHRADQQTFSSPSGITQANSHSKTGSNVPSSDIYSSRKLEWSPYDYVHPELMVAPIQAIQHSQTHDPTFSSTIPLPGQPASSSMSAWPQSIHAHNFYHSDQAARHLTPQAERRSTPTPSPRKIPGLQQLPRHQKPVTVPTSQFNNGQNCNQTQGPAMPIHQLPLLNNVNPERLRNKDGIEHHACRAIRFLRKYPGLDKGFLANNDGVAQAMILMQQYRYFELPQEPSGRKEMKLLKDWPNPDINDKTPFSNAIRFAKSADQEHGAWRFCKEDMDEILSLYLDAWGDRI</sequence>
<keyword evidence="3" id="KW-1185">Reference proteome</keyword>
<gene>
    <name evidence="2" type="ORF">BS50DRAFT_584452</name>
</gene>
<feature type="region of interest" description="Disordered" evidence="1">
    <location>
        <begin position="381"/>
        <end position="496"/>
    </location>
</feature>
<proteinExistence type="predicted"/>
<accession>A0A2T2P038</accession>
<evidence type="ECO:0000313" key="2">
    <source>
        <dbReference type="EMBL" id="PSN70876.1"/>
    </source>
</evidence>
<feature type="region of interest" description="Disordered" evidence="1">
    <location>
        <begin position="570"/>
        <end position="593"/>
    </location>
</feature>
<dbReference type="AlphaFoldDB" id="A0A2T2P038"/>
<feature type="compositionally biased region" description="Polar residues" evidence="1">
    <location>
        <begin position="325"/>
        <end position="349"/>
    </location>
</feature>
<feature type="region of interest" description="Disordered" evidence="1">
    <location>
        <begin position="325"/>
        <end position="357"/>
    </location>
</feature>
<feature type="compositionally biased region" description="Polar residues" evidence="1">
    <location>
        <begin position="469"/>
        <end position="496"/>
    </location>
</feature>
<name>A0A2T2P038_CORCC</name>
<feature type="compositionally biased region" description="Polar residues" evidence="1">
    <location>
        <begin position="249"/>
        <end position="262"/>
    </location>
</feature>
<protein>
    <submittedName>
        <fullName evidence="2">Uncharacterized protein</fullName>
    </submittedName>
</protein>
<feature type="compositionally biased region" description="Polar residues" evidence="1">
    <location>
        <begin position="442"/>
        <end position="462"/>
    </location>
</feature>
<feature type="compositionally biased region" description="Polar residues" evidence="1">
    <location>
        <begin position="381"/>
        <end position="409"/>
    </location>
</feature>